<dbReference type="GO" id="GO:0098542">
    <property type="term" value="P:defense response to other organism"/>
    <property type="evidence" value="ECO:0007669"/>
    <property type="project" value="InterPro"/>
</dbReference>
<protein>
    <submittedName>
        <fullName evidence="4">Protein YLS9-like</fullName>
    </submittedName>
</protein>
<feature type="transmembrane region" description="Helical" evidence="3">
    <location>
        <begin position="40"/>
        <end position="64"/>
    </location>
</feature>
<evidence type="ECO:0000313" key="4">
    <source>
        <dbReference type="EMBL" id="RLN25519.1"/>
    </source>
</evidence>
<evidence type="ECO:0000256" key="1">
    <source>
        <dbReference type="ARBA" id="ARBA00004370"/>
    </source>
</evidence>
<evidence type="ECO:0000313" key="5">
    <source>
        <dbReference type="Proteomes" id="UP000275267"/>
    </source>
</evidence>
<dbReference type="InterPro" id="IPR044839">
    <property type="entry name" value="NDR1-like"/>
</dbReference>
<evidence type="ECO:0000256" key="3">
    <source>
        <dbReference type="SAM" id="Phobius"/>
    </source>
</evidence>
<comment type="caution">
    <text evidence="4">The sequence shown here is derived from an EMBL/GenBank/DDBJ whole genome shotgun (WGS) entry which is preliminary data.</text>
</comment>
<keyword evidence="3" id="KW-1133">Transmembrane helix</keyword>
<dbReference type="EMBL" id="PQIB02000004">
    <property type="protein sequence ID" value="RLN25519.1"/>
    <property type="molecule type" value="Genomic_DNA"/>
</dbReference>
<dbReference type="PANTHER" id="PTHR31415:SF122">
    <property type="entry name" value="OS01G0864632 PROTEIN"/>
    <property type="match status" value="1"/>
</dbReference>
<keyword evidence="3" id="KW-0812">Transmembrane</keyword>
<gene>
    <name evidence="4" type="ORF">C2845_PM07G29610</name>
</gene>
<sequence>MNHPQAVGYNEVTFMYTGGAVPYPPPPPPSRRRRLIPFRVVVRGFVAASAIIGVLALLICLIYWPRTVRVAVATATLARFEVDRYDTTPTSITPVLSYNLTAVLAVSNPNRRASVYYDGLQASGLYQFHRFARAALPVPFQGTRRTDMVPVVLTGSSPAHVDLRPDAFPPHEKGVFPVDLMVDGIVRYRFGKLTTAIASKLTIECRLDLKLMVPSGWVDCAIWS</sequence>
<proteinExistence type="predicted"/>
<reference evidence="5" key="1">
    <citation type="journal article" date="2019" name="Nat. Commun.">
        <title>The genome of broomcorn millet.</title>
        <authorList>
            <person name="Zou C."/>
            <person name="Miki D."/>
            <person name="Li D."/>
            <person name="Tang Q."/>
            <person name="Xiao L."/>
            <person name="Rajput S."/>
            <person name="Deng P."/>
            <person name="Jia W."/>
            <person name="Huang R."/>
            <person name="Zhang M."/>
            <person name="Sun Y."/>
            <person name="Hu J."/>
            <person name="Fu X."/>
            <person name="Schnable P.S."/>
            <person name="Li F."/>
            <person name="Zhang H."/>
            <person name="Feng B."/>
            <person name="Zhu X."/>
            <person name="Liu R."/>
            <person name="Schnable J.C."/>
            <person name="Zhu J.-K."/>
            <person name="Zhang H."/>
        </authorList>
    </citation>
    <scope>NUCLEOTIDE SEQUENCE [LARGE SCALE GENOMIC DNA]</scope>
</reference>
<organism evidence="4 5">
    <name type="scientific">Panicum miliaceum</name>
    <name type="common">Proso millet</name>
    <name type="synonym">Broomcorn millet</name>
    <dbReference type="NCBI Taxonomy" id="4540"/>
    <lineage>
        <taxon>Eukaryota</taxon>
        <taxon>Viridiplantae</taxon>
        <taxon>Streptophyta</taxon>
        <taxon>Embryophyta</taxon>
        <taxon>Tracheophyta</taxon>
        <taxon>Spermatophyta</taxon>
        <taxon>Magnoliopsida</taxon>
        <taxon>Liliopsida</taxon>
        <taxon>Poales</taxon>
        <taxon>Poaceae</taxon>
        <taxon>PACMAD clade</taxon>
        <taxon>Panicoideae</taxon>
        <taxon>Panicodae</taxon>
        <taxon>Paniceae</taxon>
        <taxon>Panicinae</taxon>
        <taxon>Panicum</taxon>
        <taxon>Panicum sect. Panicum</taxon>
    </lineage>
</organism>
<keyword evidence="2 3" id="KW-0472">Membrane</keyword>
<accession>A0A3L6SS45</accession>
<dbReference type="GO" id="GO:0005886">
    <property type="term" value="C:plasma membrane"/>
    <property type="evidence" value="ECO:0007669"/>
    <property type="project" value="TreeGrafter"/>
</dbReference>
<dbReference type="Proteomes" id="UP000275267">
    <property type="component" value="Unassembled WGS sequence"/>
</dbReference>
<dbReference type="GO" id="GO:0009506">
    <property type="term" value="C:plasmodesma"/>
    <property type="evidence" value="ECO:0007669"/>
    <property type="project" value="TreeGrafter"/>
</dbReference>
<dbReference type="AlphaFoldDB" id="A0A3L6SS45"/>
<dbReference type="PANTHER" id="PTHR31415">
    <property type="entry name" value="OS05G0367900 PROTEIN"/>
    <property type="match status" value="1"/>
</dbReference>
<keyword evidence="5" id="KW-1185">Reference proteome</keyword>
<comment type="subcellular location">
    <subcellularLocation>
        <location evidence="1">Membrane</location>
    </subcellularLocation>
</comment>
<dbReference type="STRING" id="4540.A0A3L6SS45"/>
<dbReference type="OrthoDB" id="779762at2759"/>
<name>A0A3L6SS45_PANMI</name>
<evidence type="ECO:0000256" key="2">
    <source>
        <dbReference type="ARBA" id="ARBA00023136"/>
    </source>
</evidence>